<proteinExistence type="inferred from homology"/>
<dbReference type="InterPro" id="IPR020845">
    <property type="entry name" value="AMP-binding_CS"/>
</dbReference>
<dbReference type="OrthoDB" id="9778383at2"/>
<dbReference type="Pfam" id="PF16177">
    <property type="entry name" value="ACAS_N"/>
    <property type="match status" value="1"/>
</dbReference>
<dbReference type="GO" id="GO:0005524">
    <property type="term" value="F:ATP binding"/>
    <property type="evidence" value="ECO:0007669"/>
    <property type="project" value="UniProtKB-KW"/>
</dbReference>
<feature type="binding site" evidence="6">
    <location>
        <position position="532"/>
    </location>
    <ligand>
        <name>CoA</name>
        <dbReference type="ChEBI" id="CHEBI:57287"/>
    </ligand>
</feature>
<keyword evidence="6" id="KW-0460">Magnesium</keyword>
<dbReference type="Pfam" id="PF00501">
    <property type="entry name" value="AMP-binding"/>
    <property type="match status" value="1"/>
</dbReference>
<comment type="PTM">
    <text evidence="6">Acetylated. Deacetylation by the SIR2-homolog deacetylase activates the enzyme.</text>
</comment>
<organism evidence="10 11">
    <name type="scientific">Silvibacterium dinghuense</name>
    <dbReference type="NCBI Taxonomy" id="1560006"/>
    <lineage>
        <taxon>Bacteria</taxon>
        <taxon>Pseudomonadati</taxon>
        <taxon>Acidobacteriota</taxon>
        <taxon>Terriglobia</taxon>
        <taxon>Terriglobales</taxon>
        <taxon>Acidobacteriaceae</taxon>
        <taxon>Silvibacterium</taxon>
    </lineage>
</organism>
<evidence type="ECO:0000259" key="8">
    <source>
        <dbReference type="Pfam" id="PF13193"/>
    </source>
</evidence>
<comment type="similarity">
    <text evidence="1 6">Belongs to the ATP-dependent AMP-binding enzyme family.</text>
</comment>
<dbReference type="AlphaFoldDB" id="A0A4Q1SES4"/>
<dbReference type="InterPro" id="IPR025110">
    <property type="entry name" value="AMP-bd_C"/>
</dbReference>
<feature type="modified residue" description="N6-acetyllysine" evidence="6">
    <location>
        <position position="618"/>
    </location>
</feature>
<keyword evidence="4 6" id="KW-0067">ATP-binding</keyword>
<feature type="binding site" evidence="6">
    <location>
        <position position="535"/>
    </location>
    <ligand>
        <name>ATP</name>
        <dbReference type="ChEBI" id="CHEBI:30616"/>
    </ligand>
</feature>
<feature type="binding site" evidence="6">
    <location>
        <position position="320"/>
    </location>
    <ligand>
        <name>CoA</name>
        <dbReference type="ChEBI" id="CHEBI:57287"/>
    </ligand>
</feature>
<dbReference type="GO" id="GO:0003987">
    <property type="term" value="F:acetate-CoA ligase activity"/>
    <property type="evidence" value="ECO:0007669"/>
    <property type="project" value="UniProtKB-UniRule"/>
</dbReference>
<dbReference type="InterPro" id="IPR045851">
    <property type="entry name" value="AMP-bd_C_sf"/>
</dbReference>
<name>A0A4Q1SES4_9BACT</name>
<evidence type="ECO:0000256" key="6">
    <source>
        <dbReference type="HAMAP-Rule" id="MF_01123"/>
    </source>
</evidence>
<dbReference type="RefSeq" id="WP_129208829.1">
    <property type="nucleotide sequence ID" value="NZ_BMGU01000004.1"/>
</dbReference>
<dbReference type="InterPro" id="IPR042099">
    <property type="entry name" value="ANL_N_sf"/>
</dbReference>
<feature type="binding site" evidence="6">
    <location>
        <position position="546"/>
    </location>
    <ligand>
        <name>Mg(2+)</name>
        <dbReference type="ChEBI" id="CHEBI:18420"/>
    </ligand>
</feature>
<feature type="domain" description="AMP-dependent synthetase/ligase" evidence="7">
    <location>
        <begin position="96"/>
        <end position="483"/>
    </location>
</feature>
<evidence type="ECO:0000256" key="5">
    <source>
        <dbReference type="ARBA" id="ARBA00022990"/>
    </source>
</evidence>
<keyword evidence="5 6" id="KW-0007">Acetylation</keyword>
<dbReference type="CDD" id="cd05966">
    <property type="entry name" value="ACS"/>
    <property type="match status" value="1"/>
</dbReference>
<dbReference type="Pfam" id="PF13193">
    <property type="entry name" value="AMP-binding_C"/>
    <property type="match status" value="1"/>
</dbReference>
<feature type="domain" description="Acetyl-coenzyme A synthetase N-terminal" evidence="9">
    <location>
        <begin position="39"/>
        <end position="92"/>
    </location>
</feature>
<evidence type="ECO:0000259" key="9">
    <source>
        <dbReference type="Pfam" id="PF16177"/>
    </source>
</evidence>
<protein>
    <recommendedName>
        <fullName evidence="6">Acetyl-coenzyme A synthetase</fullName>
        <shortName evidence="6">AcCoA synthetase</shortName>
        <shortName evidence="6">Acs</shortName>
        <ecNumber evidence="6">6.2.1.1</ecNumber>
    </recommendedName>
    <alternativeName>
        <fullName evidence="6">Acetate--CoA ligase</fullName>
    </alternativeName>
    <alternativeName>
        <fullName evidence="6">Acyl-activating enzyme</fullName>
    </alternativeName>
</protein>
<dbReference type="EC" id="6.2.1.1" evidence="6"/>
<keyword evidence="11" id="KW-1185">Reference proteome</keyword>
<feature type="binding site" evidence="6">
    <location>
        <position position="548"/>
    </location>
    <ligand>
        <name>Mg(2+)</name>
        <dbReference type="ChEBI" id="CHEBI:18420"/>
    </ligand>
</feature>
<evidence type="ECO:0000256" key="4">
    <source>
        <dbReference type="ARBA" id="ARBA00022840"/>
    </source>
</evidence>
<keyword evidence="6" id="KW-0479">Metal-binding</keyword>
<dbReference type="SUPFAM" id="SSF56801">
    <property type="entry name" value="Acetyl-CoA synthetase-like"/>
    <property type="match status" value="1"/>
</dbReference>
<dbReference type="PANTHER" id="PTHR24095:SF14">
    <property type="entry name" value="ACETYL-COENZYME A SYNTHETASE 1"/>
    <property type="match status" value="1"/>
</dbReference>
<dbReference type="InterPro" id="IPR011904">
    <property type="entry name" value="Ac_CoA_lig"/>
</dbReference>
<dbReference type="GO" id="GO:0046872">
    <property type="term" value="F:metal ion binding"/>
    <property type="evidence" value="ECO:0007669"/>
    <property type="project" value="UniProtKB-KW"/>
</dbReference>
<dbReference type="Gene3D" id="3.30.300.30">
    <property type="match status" value="1"/>
</dbReference>
<comment type="caution">
    <text evidence="6">Lacks conserved residue(s) required for the propagation of feature annotation.</text>
</comment>
<dbReference type="GO" id="GO:0016208">
    <property type="term" value="F:AMP binding"/>
    <property type="evidence" value="ECO:0007669"/>
    <property type="project" value="InterPro"/>
</dbReference>
<dbReference type="InterPro" id="IPR032387">
    <property type="entry name" value="ACAS_N"/>
</dbReference>
<dbReference type="NCBIfam" id="TIGR02188">
    <property type="entry name" value="Ac_CoA_lig_AcsA"/>
    <property type="match status" value="1"/>
</dbReference>
<dbReference type="PROSITE" id="PS00455">
    <property type="entry name" value="AMP_BINDING"/>
    <property type="match status" value="1"/>
</dbReference>
<reference evidence="10 11" key="1">
    <citation type="journal article" date="2016" name="Int. J. Syst. Evol. Microbiol.">
        <title>Acidipila dinghuensis sp. nov., an acidobacterium isolated from forest soil.</title>
        <authorList>
            <person name="Jiang Y.W."/>
            <person name="Wang J."/>
            <person name="Chen M.H."/>
            <person name="Lv Y.Y."/>
            <person name="Qiu L.H."/>
        </authorList>
    </citation>
    <scope>NUCLEOTIDE SEQUENCE [LARGE SCALE GENOMIC DNA]</scope>
    <source>
        <strain evidence="10 11">DHOF10</strain>
    </source>
</reference>
<dbReference type="GO" id="GO:0019427">
    <property type="term" value="P:acetyl-CoA biosynthetic process from acetate"/>
    <property type="evidence" value="ECO:0007669"/>
    <property type="project" value="UniProtKB-UniRule"/>
</dbReference>
<comment type="function">
    <text evidence="6">Catalyzes the conversion of acetate into acetyl-CoA (AcCoA), an essential intermediate at the junction of anabolic and catabolic pathways. AcsA undergoes a two-step reaction. In the first half reaction, AcsA combines acetate with ATP to form acetyl-adenylate (AcAMP) intermediate. In the second half reaction, it can then transfer the acetyl group from AcAMP to the sulfhydryl group of CoA, forming the product AcCoA.</text>
</comment>
<comment type="cofactor">
    <cofactor evidence="6">
        <name>Mg(2+)</name>
        <dbReference type="ChEBI" id="CHEBI:18420"/>
    </cofactor>
</comment>
<gene>
    <name evidence="10" type="primary">acs</name>
    <name evidence="6" type="synonym">acsA</name>
    <name evidence="10" type="ORF">ESZ00_13820</name>
</gene>
<feature type="binding site" evidence="6">
    <location>
        <begin position="202"/>
        <end position="205"/>
    </location>
    <ligand>
        <name>CoA</name>
        <dbReference type="ChEBI" id="CHEBI:57287"/>
    </ligand>
</feature>
<feature type="binding site" evidence="6">
    <location>
        <position position="509"/>
    </location>
    <ligand>
        <name>ATP</name>
        <dbReference type="ChEBI" id="CHEBI:30616"/>
    </ligand>
</feature>
<sequence>MTSLSSSDTTLSSSLRENRVFPPPEEFAAKAHVKNLAEYEALYARSVSDPDGFWNEVAQELHWFKPWEKTLEWDLPWAKWFVGGKTNLSYNCLDRHVENGKKDKVAILWEGEPGEVRKLTYGDLLAQVEKFANVLKSLGIRKGDRVAIYMGMAPELAVALLACARIGAVHSVIFGGFAANAIVDRVNDAQCVAVITQDTSFRRGSQVKLKATVDEALPHCPSVKNVVVYRRSGADVTMQAGRDHWWHELAEKVEDRCPAEELDSEDPLYILYTSGTTGKPKGLVHTTGGYAVGTYLTSKLVFDLRDDDVYWCSADIGWVTGHSYVVYGPLQNGVTVLMYEGAPNCPDYDRFWKIIDQHKVTVFYTAPTAIRAFIKWGDQYPLRYDLSSLRLLGTVGEPINPEAWMWYRDVIGKGRCPIVDTWWQTETGAIMISPLPGAVAAKPGSATRPFPGIVPEIVTKEGEPVPAGHGGLLVIRRPWPSMARTIYNDPERYKQAYWTEVPGSYFTGDGARKDEDGYFWLMGRVDDVINVSGHRLGTMEIESALVAHPKVAEAAVVGRPDELKGQGIAAFVTLESGNEPTAELREELRKWVAKEIGALARPDDLRFTEQLPKTRSGKIMRRLLRELATHGEIKGDTTTLEDFSVLAKLREQDE</sequence>
<evidence type="ECO:0000256" key="3">
    <source>
        <dbReference type="ARBA" id="ARBA00022741"/>
    </source>
</evidence>
<dbReference type="GO" id="GO:0005829">
    <property type="term" value="C:cytosol"/>
    <property type="evidence" value="ECO:0007669"/>
    <property type="project" value="TreeGrafter"/>
</dbReference>
<feature type="binding site" evidence="6">
    <location>
        <position position="524"/>
    </location>
    <ligand>
        <name>ATP</name>
        <dbReference type="ChEBI" id="CHEBI:30616"/>
    </ligand>
</feature>
<evidence type="ECO:0000313" key="10">
    <source>
        <dbReference type="EMBL" id="RXS95633.1"/>
    </source>
</evidence>
<feature type="binding site" evidence="6">
    <location>
        <position position="344"/>
    </location>
    <ligand>
        <name>CoA</name>
        <dbReference type="ChEBI" id="CHEBI:57287"/>
    </ligand>
</feature>
<accession>A0A4Q1SES4</accession>
<keyword evidence="2 6" id="KW-0436">Ligase</keyword>
<comment type="catalytic activity">
    <reaction evidence="6">
        <text>acetate + ATP + CoA = acetyl-CoA + AMP + diphosphate</text>
        <dbReference type="Rhea" id="RHEA:23176"/>
        <dbReference type="ChEBI" id="CHEBI:30089"/>
        <dbReference type="ChEBI" id="CHEBI:30616"/>
        <dbReference type="ChEBI" id="CHEBI:33019"/>
        <dbReference type="ChEBI" id="CHEBI:57287"/>
        <dbReference type="ChEBI" id="CHEBI:57288"/>
        <dbReference type="ChEBI" id="CHEBI:456215"/>
        <dbReference type="EC" id="6.2.1.1"/>
    </reaction>
</comment>
<dbReference type="HAMAP" id="MF_01123">
    <property type="entry name" value="Ac_CoA_synth"/>
    <property type="match status" value="1"/>
</dbReference>
<feature type="binding site" evidence="6">
    <location>
        <begin position="396"/>
        <end position="398"/>
    </location>
    <ligand>
        <name>ATP</name>
        <dbReference type="ChEBI" id="CHEBI:30616"/>
    </ligand>
</feature>
<evidence type="ECO:0000256" key="1">
    <source>
        <dbReference type="ARBA" id="ARBA00006432"/>
    </source>
</evidence>
<feature type="domain" description="AMP-binding enzyme C-terminal" evidence="8">
    <location>
        <begin position="540"/>
        <end position="618"/>
    </location>
</feature>
<evidence type="ECO:0000259" key="7">
    <source>
        <dbReference type="Pfam" id="PF00501"/>
    </source>
</evidence>
<dbReference type="PANTHER" id="PTHR24095">
    <property type="entry name" value="ACETYL-COENZYME A SYNTHETASE"/>
    <property type="match status" value="1"/>
</dbReference>
<feature type="binding site" evidence="6">
    <location>
        <begin position="420"/>
        <end position="425"/>
    </location>
    <ligand>
        <name>ATP</name>
        <dbReference type="ChEBI" id="CHEBI:30616"/>
    </ligand>
</feature>
<feature type="binding site" evidence="6">
    <location>
        <position position="551"/>
    </location>
    <ligand>
        <name>Mg(2+)</name>
        <dbReference type="ChEBI" id="CHEBI:18420"/>
    </ligand>
</feature>
<dbReference type="NCBIfam" id="NF001208">
    <property type="entry name" value="PRK00174.1"/>
    <property type="match status" value="1"/>
</dbReference>
<dbReference type="Gene3D" id="3.40.50.12780">
    <property type="entry name" value="N-terminal domain of ligase-like"/>
    <property type="match status" value="1"/>
</dbReference>
<dbReference type="EMBL" id="SDMK01000002">
    <property type="protein sequence ID" value="RXS95633.1"/>
    <property type="molecule type" value="Genomic_DNA"/>
</dbReference>
<dbReference type="Proteomes" id="UP000290253">
    <property type="component" value="Unassembled WGS sequence"/>
</dbReference>
<keyword evidence="3 6" id="KW-0547">Nucleotide-binding</keyword>
<comment type="caution">
    <text evidence="10">The sequence shown here is derived from an EMBL/GenBank/DDBJ whole genome shotgun (WGS) entry which is preliminary data.</text>
</comment>
<evidence type="ECO:0000256" key="2">
    <source>
        <dbReference type="ARBA" id="ARBA00022598"/>
    </source>
</evidence>
<dbReference type="InterPro" id="IPR000873">
    <property type="entry name" value="AMP-dep_synth/lig_dom"/>
</dbReference>
<dbReference type="FunFam" id="3.40.50.12780:FF:000001">
    <property type="entry name" value="Acetyl-coenzyme A synthetase"/>
    <property type="match status" value="1"/>
</dbReference>
<evidence type="ECO:0000313" key="11">
    <source>
        <dbReference type="Proteomes" id="UP000290253"/>
    </source>
</evidence>